<dbReference type="InParanoid" id="E2B3Q8"/>
<reference evidence="2 3" key="1">
    <citation type="journal article" date="2010" name="Science">
        <title>Genomic comparison of the ants Camponotus floridanus and Harpegnathos saltator.</title>
        <authorList>
            <person name="Bonasio R."/>
            <person name="Zhang G."/>
            <person name="Ye C."/>
            <person name="Mutti N.S."/>
            <person name="Fang X."/>
            <person name="Qin N."/>
            <person name="Donahue G."/>
            <person name="Yang P."/>
            <person name="Li Q."/>
            <person name="Li C."/>
            <person name="Zhang P."/>
            <person name="Huang Z."/>
            <person name="Berger S.L."/>
            <person name="Reinberg D."/>
            <person name="Wang J."/>
            <person name="Liebig J."/>
        </authorList>
    </citation>
    <scope>NUCLEOTIDE SEQUENCE [LARGE SCALE GENOMIC DNA]</scope>
    <source>
        <strain evidence="2 3">R22 G/1</strain>
    </source>
</reference>
<dbReference type="AlphaFoldDB" id="E2B3Q8"/>
<name>E2B3Q8_HARSA</name>
<proteinExistence type="predicted"/>
<dbReference type="Proteomes" id="UP000008237">
    <property type="component" value="Unassembled WGS sequence"/>
</dbReference>
<dbReference type="InterPro" id="IPR002999">
    <property type="entry name" value="Tudor"/>
</dbReference>
<feature type="domain" description="Tudor" evidence="1">
    <location>
        <begin position="5"/>
        <end position="91"/>
    </location>
</feature>
<dbReference type="Gene3D" id="2.30.30.140">
    <property type="match status" value="1"/>
</dbReference>
<organism evidence="3">
    <name type="scientific">Harpegnathos saltator</name>
    <name type="common">Jerdon's jumping ant</name>
    <dbReference type="NCBI Taxonomy" id="610380"/>
    <lineage>
        <taxon>Eukaryota</taxon>
        <taxon>Metazoa</taxon>
        <taxon>Ecdysozoa</taxon>
        <taxon>Arthropoda</taxon>
        <taxon>Hexapoda</taxon>
        <taxon>Insecta</taxon>
        <taxon>Pterygota</taxon>
        <taxon>Neoptera</taxon>
        <taxon>Endopterygota</taxon>
        <taxon>Hymenoptera</taxon>
        <taxon>Apocrita</taxon>
        <taxon>Aculeata</taxon>
        <taxon>Formicoidea</taxon>
        <taxon>Formicidae</taxon>
        <taxon>Ponerinae</taxon>
        <taxon>Ponerini</taxon>
        <taxon>Harpegnathos</taxon>
    </lineage>
</organism>
<evidence type="ECO:0000313" key="3">
    <source>
        <dbReference type="Proteomes" id="UP000008237"/>
    </source>
</evidence>
<sequence>MDLQAEIAWKMDRHPNKYTMWHRAALVGALVAVQDDQEWYRGEIPALLGHSAIITLGDWGRMVRKSMTHLHHLPDQFHQMPWQAIGVGLRGLKPLGSAIS</sequence>
<dbReference type="Pfam" id="PF00567">
    <property type="entry name" value="TUDOR"/>
    <property type="match status" value="1"/>
</dbReference>
<accession>E2B3Q8</accession>
<dbReference type="EMBL" id="GL445391">
    <property type="protein sequence ID" value="EFN89672.1"/>
    <property type="molecule type" value="Genomic_DNA"/>
</dbReference>
<evidence type="ECO:0000259" key="1">
    <source>
        <dbReference type="Pfam" id="PF00567"/>
    </source>
</evidence>
<keyword evidence="3" id="KW-1185">Reference proteome</keyword>
<evidence type="ECO:0000313" key="2">
    <source>
        <dbReference type="EMBL" id="EFN89672.1"/>
    </source>
</evidence>
<dbReference type="SUPFAM" id="SSF63748">
    <property type="entry name" value="Tudor/PWWP/MBT"/>
    <property type="match status" value="1"/>
</dbReference>
<gene>
    <name evidence="2" type="ORF">EAI_11099</name>
</gene>
<protein>
    <recommendedName>
        <fullName evidence="1">Tudor domain-containing protein</fullName>
    </recommendedName>
</protein>